<evidence type="ECO:0000256" key="1">
    <source>
        <dbReference type="SAM" id="Phobius"/>
    </source>
</evidence>
<keyword evidence="1" id="KW-0812">Transmembrane</keyword>
<dbReference type="InterPro" id="IPR025377">
    <property type="entry name" value="DUF4367"/>
</dbReference>
<keyword evidence="1" id="KW-1133">Transmembrane helix</keyword>
<accession>A0AAE3IIF2</accession>
<dbReference type="AlphaFoldDB" id="A0AAE3IIF2"/>
<evidence type="ECO:0000313" key="4">
    <source>
        <dbReference type="Proteomes" id="UP001208131"/>
    </source>
</evidence>
<evidence type="ECO:0000259" key="2">
    <source>
        <dbReference type="Pfam" id="PF14285"/>
    </source>
</evidence>
<gene>
    <name evidence="3" type="ORF">OCV57_08990</name>
</gene>
<comment type="caution">
    <text evidence="3">The sequence shown here is derived from an EMBL/GenBank/DDBJ whole genome shotgun (WGS) entry which is preliminary data.</text>
</comment>
<feature type="domain" description="DUF4367" evidence="2">
    <location>
        <begin position="118"/>
        <end position="219"/>
    </location>
</feature>
<sequence length="223" mass="25525">MNDKLRRAIKTGIIDEDYKDYLAVEEISHDFSERYEQRMGELIKTNRKSGHRHIKITLRFAAAIIAAVLAVGSVTVAAVPPLREWFVGVFVQDNNRNAEITHIKDNSLDDFSIYNFVKYVPTFVPSEFEIKSVVTTDTRHEIHYISGDKYINYSQSSLTVSNQVDTENMKTEWVDINGKKAFISYDSEYTIIAWTDGTYAFEIDGNLCKDDIIRMANSVKSTN</sequence>
<evidence type="ECO:0000313" key="3">
    <source>
        <dbReference type="EMBL" id="MCU6706059.1"/>
    </source>
</evidence>
<organism evidence="3 4">
    <name type="scientific">Hominimerdicola aceti</name>
    <dbReference type="NCBI Taxonomy" id="2981726"/>
    <lineage>
        <taxon>Bacteria</taxon>
        <taxon>Bacillati</taxon>
        <taxon>Bacillota</taxon>
        <taxon>Clostridia</taxon>
        <taxon>Eubacteriales</taxon>
        <taxon>Oscillospiraceae</taxon>
        <taxon>Hominimerdicola</taxon>
    </lineage>
</organism>
<dbReference type="Proteomes" id="UP001208131">
    <property type="component" value="Unassembled WGS sequence"/>
</dbReference>
<protein>
    <submittedName>
        <fullName evidence="3">DUF4367 domain-containing protein</fullName>
    </submittedName>
</protein>
<reference evidence="3 4" key="1">
    <citation type="journal article" date="2021" name="ISME Commun">
        <title>Automated analysis of genomic sequences facilitates high-throughput and comprehensive description of bacteria.</title>
        <authorList>
            <person name="Hitch T.C.A."/>
        </authorList>
    </citation>
    <scope>NUCLEOTIDE SEQUENCE [LARGE SCALE GENOMIC DNA]</scope>
    <source>
        <strain evidence="3 4">Sanger_31</strain>
    </source>
</reference>
<keyword evidence="1" id="KW-0472">Membrane</keyword>
<dbReference type="EMBL" id="JAOQJZ010000008">
    <property type="protein sequence ID" value="MCU6706059.1"/>
    <property type="molecule type" value="Genomic_DNA"/>
</dbReference>
<name>A0AAE3IIF2_9FIRM</name>
<dbReference type="Pfam" id="PF14285">
    <property type="entry name" value="DUF4367"/>
    <property type="match status" value="1"/>
</dbReference>
<proteinExistence type="predicted"/>
<keyword evidence="4" id="KW-1185">Reference proteome</keyword>
<feature type="transmembrane region" description="Helical" evidence="1">
    <location>
        <begin position="56"/>
        <end position="79"/>
    </location>
</feature>
<dbReference type="RefSeq" id="WP_195220515.1">
    <property type="nucleotide sequence ID" value="NZ_JAOQJZ010000008.1"/>
</dbReference>